<evidence type="ECO:0000313" key="2">
    <source>
        <dbReference type="EMBL" id="ANN70847.1"/>
    </source>
</evidence>
<evidence type="ECO:0000313" key="3">
    <source>
        <dbReference type="Proteomes" id="UP000092213"/>
    </source>
</evidence>
<organism evidence="2 3">
    <name type="scientific">Bordetella bronchialis</name>
    <dbReference type="NCBI Taxonomy" id="463025"/>
    <lineage>
        <taxon>Bacteria</taxon>
        <taxon>Pseudomonadati</taxon>
        <taxon>Pseudomonadota</taxon>
        <taxon>Betaproteobacteria</taxon>
        <taxon>Burkholderiales</taxon>
        <taxon>Alcaligenaceae</taxon>
        <taxon>Bordetella</taxon>
    </lineage>
</organism>
<dbReference type="InterPro" id="IPR001509">
    <property type="entry name" value="Epimerase_deHydtase"/>
</dbReference>
<protein>
    <submittedName>
        <fullName evidence="2">NAD-dependent dehydratase</fullName>
    </submittedName>
</protein>
<proteinExistence type="predicted"/>
<dbReference type="Proteomes" id="UP000092213">
    <property type="component" value="Chromosome"/>
</dbReference>
<dbReference type="InterPro" id="IPR051207">
    <property type="entry name" value="ComplexI_NDUFA9_subunit"/>
</dbReference>
<dbReference type="STRING" id="463025.BAU08_05425"/>
<dbReference type="InterPro" id="IPR036291">
    <property type="entry name" value="NAD(P)-bd_dom_sf"/>
</dbReference>
<accession>A0A193FSW9</accession>
<dbReference type="GO" id="GO:0044877">
    <property type="term" value="F:protein-containing complex binding"/>
    <property type="evidence" value="ECO:0007669"/>
    <property type="project" value="TreeGrafter"/>
</dbReference>
<dbReference type="PANTHER" id="PTHR12126:SF11">
    <property type="entry name" value="NADH DEHYDROGENASE [UBIQUINONE] 1 ALPHA SUBCOMPLEX SUBUNIT 9, MITOCHONDRIAL"/>
    <property type="match status" value="1"/>
</dbReference>
<dbReference type="AlphaFoldDB" id="A0A193FSW9"/>
<dbReference type="RefSeq" id="WP_066668416.1">
    <property type="nucleotide sequence ID" value="NZ_CP016171.1"/>
</dbReference>
<dbReference type="EMBL" id="CP016171">
    <property type="protein sequence ID" value="ANN70847.1"/>
    <property type="molecule type" value="Genomic_DNA"/>
</dbReference>
<evidence type="ECO:0000259" key="1">
    <source>
        <dbReference type="Pfam" id="PF01370"/>
    </source>
</evidence>
<sequence length="310" mass="33101">MRILVIGGSGFIGRHVVARLGVAKHQVHVPTRLYARGRDLQVVPTVTLSQSDVHDDATLDQLLADCDAVINLVGILHDGRGRPYGGGFARAHVDLPRRIAQGCVRHGVRRMIHISALGADPGGPSMYLRSKGDGEAALREVFAAADGHAWTIVRPSVVFGHDDDFTNLFARLARWLPVLPLAGAHARMQPVYVEDVAAAIDAMLANPHTYGKVYELAGPQVHTLGAIAGMCAKWSGHPRLVVNVPMGLGRLQAAMLACLPGKPLMTPDNLDSLKVDNIAREGMAQELGIVPTAMEAVVPAYLAHPRARGA</sequence>
<dbReference type="PANTHER" id="PTHR12126">
    <property type="entry name" value="NADH-UBIQUINONE OXIDOREDUCTASE 39 KDA SUBUNIT-RELATED"/>
    <property type="match status" value="1"/>
</dbReference>
<gene>
    <name evidence="2" type="ORF">BAU08_05425</name>
</gene>
<feature type="domain" description="NAD-dependent epimerase/dehydratase" evidence="1">
    <location>
        <begin position="3"/>
        <end position="215"/>
    </location>
</feature>
<reference evidence="2 3" key="1">
    <citation type="submission" date="2016-06" db="EMBL/GenBank/DDBJ databases">
        <title>Complete genome sequences of Bordetella bronchialis and Bordetella flabilis.</title>
        <authorList>
            <person name="LiPuma J.J."/>
            <person name="Spilker T."/>
        </authorList>
    </citation>
    <scope>NUCLEOTIDE SEQUENCE [LARGE SCALE GENOMIC DNA]</scope>
    <source>
        <strain evidence="2 3">AU17976</strain>
    </source>
</reference>
<dbReference type="SUPFAM" id="SSF51735">
    <property type="entry name" value="NAD(P)-binding Rossmann-fold domains"/>
    <property type="match status" value="1"/>
</dbReference>
<dbReference type="CDD" id="cd05271">
    <property type="entry name" value="NDUFA9_like_SDR_a"/>
    <property type="match status" value="1"/>
</dbReference>
<dbReference type="Pfam" id="PF01370">
    <property type="entry name" value="Epimerase"/>
    <property type="match status" value="1"/>
</dbReference>
<dbReference type="Gene3D" id="3.40.50.720">
    <property type="entry name" value="NAD(P)-binding Rossmann-like Domain"/>
    <property type="match status" value="1"/>
</dbReference>
<name>A0A193FSW9_9BORD</name>